<proteinExistence type="inferred from homology"/>
<evidence type="ECO:0000313" key="4">
    <source>
        <dbReference type="Proteomes" id="UP000198723"/>
    </source>
</evidence>
<dbReference type="STRING" id="1138170.GA0061105_10159"/>
<comment type="similarity">
    <text evidence="1">Belongs to the AHA1 family.</text>
</comment>
<accession>A0A1C3XVF6</accession>
<dbReference type="CDD" id="cd08899">
    <property type="entry name" value="SRPBCC_CalC_Aha1-like_6"/>
    <property type="match status" value="1"/>
</dbReference>
<evidence type="ECO:0000256" key="1">
    <source>
        <dbReference type="ARBA" id="ARBA00006817"/>
    </source>
</evidence>
<dbReference type="InterPro" id="IPR013538">
    <property type="entry name" value="ASHA1/2-like_C"/>
</dbReference>
<name>A0A1C3XVF6_9HYPH</name>
<dbReference type="RefSeq" id="WP_092747260.1">
    <property type="nucleotide sequence ID" value="NZ_FMAJ01000001.1"/>
</dbReference>
<gene>
    <name evidence="3" type="ORF">GA0061105_10159</name>
</gene>
<dbReference type="InterPro" id="IPR023393">
    <property type="entry name" value="START-like_dom_sf"/>
</dbReference>
<dbReference type="SUPFAM" id="SSF55961">
    <property type="entry name" value="Bet v1-like"/>
    <property type="match status" value="1"/>
</dbReference>
<feature type="domain" description="Activator of Hsp90 ATPase homologue 1/2-like C-terminal" evidence="2">
    <location>
        <begin position="21"/>
        <end position="135"/>
    </location>
</feature>
<evidence type="ECO:0000259" key="2">
    <source>
        <dbReference type="Pfam" id="PF08327"/>
    </source>
</evidence>
<reference evidence="3 4" key="1">
    <citation type="submission" date="2016-08" db="EMBL/GenBank/DDBJ databases">
        <authorList>
            <person name="Seilhamer J.J."/>
        </authorList>
    </citation>
    <scope>NUCLEOTIDE SEQUENCE [LARGE SCALE GENOMIC DNA]</scope>
    <source>
        <strain evidence="3 4">HBR26</strain>
    </source>
</reference>
<dbReference type="EMBL" id="FMAJ01000001">
    <property type="protein sequence ID" value="SCB56231.1"/>
    <property type="molecule type" value="Genomic_DNA"/>
</dbReference>
<protein>
    <submittedName>
        <fullName evidence="3">Uncharacterized conserved protein YndB, AHSA1/START domain</fullName>
    </submittedName>
</protein>
<organism evidence="3 4">
    <name type="scientific">Rhizobium aethiopicum</name>
    <dbReference type="NCBI Taxonomy" id="1138170"/>
    <lineage>
        <taxon>Bacteria</taxon>
        <taxon>Pseudomonadati</taxon>
        <taxon>Pseudomonadota</taxon>
        <taxon>Alphaproteobacteria</taxon>
        <taxon>Hyphomicrobiales</taxon>
        <taxon>Rhizobiaceae</taxon>
        <taxon>Rhizobium/Agrobacterium group</taxon>
        <taxon>Rhizobium</taxon>
    </lineage>
</organism>
<evidence type="ECO:0000313" key="3">
    <source>
        <dbReference type="EMBL" id="SCB56231.1"/>
    </source>
</evidence>
<dbReference type="Pfam" id="PF08327">
    <property type="entry name" value="AHSA1"/>
    <property type="match status" value="1"/>
</dbReference>
<dbReference type="AlphaFoldDB" id="A0A1C3XVF6"/>
<sequence>MAPEPTGYVRGNELILKRTFRAPIDDVWTSLTSSEHTALWFGGWEGDAGPGKVVRLQLRYEKGQPWTNLMIEECEAPRRLVVTMKDDYGEWRIELTLTQTNDKTELRFVQPLSDRKAAGDIGPGWEYYLDMLVAAREGKTLPSFEDYYPSQKAHYSAFVDD</sequence>
<dbReference type="Gene3D" id="3.30.530.20">
    <property type="match status" value="1"/>
</dbReference>
<dbReference type="Proteomes" id="UP000198723">
    <property type="component" value="Unassembled WGS sequence"/>
</dbReference>